<dbReference type="FunFam" id="3.40.50.2000:FF:000060">
    <property type="entry name" value="Glycosyltransferase"/>
    <property type="match status" value="1"/>
</dbReference>
<organism evidence="5 6">
    <name type="scientific">Spirodela intermedia</name>
    <name type="common">Intermediate duckweed</name>
    <dbReference type="NCBI Taxonomy" id="51605"/>
    <lineage>
        <taxon>Eukaryota</taxon>
        <taxon>Viridiplantae</taxon>
        <taxon>Streptophyta</taxon>
        <taxon>Embryophyta</taxon>
        <taxon>Tracheophyta</taxon>
        <taxon>Spermatophyta</taxon>
        <taxon>Magnoliopsida</taxon>
        <taxon>Liliopsida</taxon>
        <taxon>Araceae</taxon>
        <taxon>Lemnoideae</taxon>
        <taxon>Spirodela</taxon>
    </lineage>
</organism>
<comment type="similarity">
    <text evidence="1 3">Belongs to the UDP-glycosyltransferase family.</text>
</comment>
<dbReference type="CDD" id="cd03784">
    <property type="entry name" value="GT1_Gtf-like"/>
    <property type="match status" value="1"/>
</dbReference>
<dbReference type="PROSITE" id="PS00375">
    <property type="entry name" value="UDPGT"/>
    <property type="match status" value="1"/>
</dbReference>
<evidence type="ECO:0000313" key="5">
    <source>
        <dbReference type="EMBL" id="CAA7407363.1"/>
    </source>
</evidence>
<dbReference type="Pfam" id="PF00201">
    <property type="entry name" value="UDPGT"/>
    <property type="match status" value="1"/>
</dbReference>
<dbReference type="EMBL" id="LR746276">
    <property type="protein sequence ID" value="CAA7407363.1"/>
    <property type="molecule type" value="Genomic_DNA"/>
</dbReference>
<dbReference type="SUPFAM" id="SSF53756">
    <property type="entry name" value="UDP-Glycosyltransferase/glycogen phosphorylase"/>
    <property type="match status" value="1"/>
</dbReference>
<keyword evidence="3" id="KW-0328">Glycosyltransferase</keyword>
<dbReference type="Proteomes" id="UP000663760">
    <property type="component" value="Chromosome 13"/>
</dbReference>
<dbReference type="OrthoDB" id="5835829at2759"/>
<evidence type="ECO:0000256" key="4">
    <source>
        <dbReference type="RuleBase" id="RU362057"/>
    </source>
</evidence>
<keyword evidence="6" id="KW-1185">Reference proteome</keyword>
<dbReference type="Gene3D" id="3.40.50.2000">
    <property type="entry name" value="Glycogen Phosphorylase B"/>
    <property type="match status" value="2"/>
</dbReference>
<dbReference type="InterPro" id="IPR002213">
    <property type="entry name" value="UDP_glucos_trans"/>
</dbReference>
<dbReference type="InterPro" id="IPR035595">
    <property type="entry name" value="UDP_glycos_trans_CS"/>
</dbReference>
<evidence type="ECO:0000313" key="6">
    <source>
        <dbReference type="Proteomes" id="UP000663760"/>
    </source>
</evidence>
<sequence length="464" mass="49602">MAAHNRVKGQQPHVAVLAFPFGTHAAPLHNLACGLASAAPHVAFSFVNSAKSNATLAAVDSAPPNLKFYDVDDGAPADFAFDPRSPEEEIDNFMRVTPGNFRKGMEDAVRRTGGATISCVISDCFLWFAGDLAAELGAAVPWVGLWTGGSRSLSVHLYTDLLRETVSAGEKGASDVESKVDDELGFLPGMAGMRLCDLPEGVVSGNLNSVFARLLHRMGLELPRASALAINTFEGLDPAVLIDFHAKFKRCLPLGPLNLLCPPPSRPDSTGCLEWLDRQAHGEAVYIGFGTLMTPPSAELAELAEGLEASGAPFLWSLKKKFWPLLPAGFLARTADRGLVATWTPQARVLEHPAVGVFVTHCGWNSVLESLVGGVPMVCRPFLGDQHINSRSISHTWKIGVAFPEKTMTKDEVAKALHVVLRTAEGKKMKERACALRAVALQQVQPGGSSSENLRALVAIISTS</sequence>
<dbReference type="AlphaFoldDB" id="A0A7I8LBG5"/>
<dbReference type="PANTHER" id="PTHR48049:SF65">
    <property type="entry name" value="ANTHOCYANIDIN 3-O-GLUCOSYLTRANSFERASE"/>
    <property type="match status" value="1"/>
</dbReference>
<evidence type="ECO:0000256" key="1">
    <source>
        <dbReference type="ARBA" id="ARBA00009995"/>
    </source>
</evidence>
<reference evidence="5" key="1">
    <citation type="submission" date="2020-02" db="EMBL/GenBank/DDBJ databases">
        <authorList>
            <person name="Scholz U."/>
            <person name="Mascher M."/>
            <person name="Fiebig A."/>
        </authorList>
    </citation>
    <scope>NUCLEOTIDE SEQUENCE</scope>
</reference>
<dbReference type="GO" id="GO:0035251">
    <property type="term" value="F:UDP-glucosyltransferase activity"/>
    <property type="evidence" value="ECO:0007669"/>
    <property type="project" value="InterPro"/>
</dbReference>
<proteinExistence type="inferred from homology"/>
<accession>A0A7I8LBG5</accession>
<dbReference type="EC" id="2.4.1.-" evidence="4"/>
<protein>
    <recommendedName>
        <fullName evidence="4">Glycosyltransferase</fullName>
        <ecNumber evidence="4">2.4.1.-</ecNumber>
    </recommendedName>
</protein>
<gene>
    <name evidence="5" type="ORF">SI8410_13018041</name>
</gene>
<name>A0A7I8LBG5_SPIIN</name>
<keyword evidence="2 3" id="KW-0808">Transferase</keyword>
<dbReference type="InterPro" id="IPR050481">
    <property type="entry name" value="UDP-glycosyltransf_plant"/>
</dbReference>
<evidence type="ECO:0000256" key="3">
    <source>
        <dbReference type="RuleBase" id="RU003718"/>
    </source>
</evidence>
<evidence type="ECO:0000256" key="2">
    <source>
        <dbReference type="ARBA" id="ARBA00022679"/>
    </source>
</evidence>
<dbReference type="PANTHER" id="PTHR48049">
    <property type="entry name" value="GLYCOSYLTRANSFERASE"/>
    <property type="match status" value="1"/>
</dbReference>